<evidence type="ECO:0000313" key="1">
    <source>
        <dbReference type="EMBL" id="VFQ64431.1"/>
    </source>
</evidence>
<gene>
    <name evidence="1" type="ORF">CCAM_LOCUS6207</name>
</gene>
<keyword evidence="2" id="KW-1185">Reference proteome</keyword>
<dbReference type="EMBL" id="OOIL02000404">
    <property type="protein sequence ID" value="VFQ64431.1"/>
    <property type="molecule type" value="Genomic_DNA"/>
</dbReference>
<dbReference type="Proteomes" id="UP000595140">
    <property type="component" value="Unassembled WGS sequence"/>
</dbReference>
<dbReference type="OrthoDB" id="1302937at2759"/>
<proteinExistence type="predicted"/>
<sequence>MVIEVEANYIATLVRDACVTALYARLRPIHRALPDYSQRFETPSLYIEEMELPLPFVEAIQNFGPFNPTSIPQNYLCVPVYPENTLNEGRTAAQWSSLEYEATIPGMKEIGIPFKSVDTGVKSGTAWWCMHYERHGNSHDIVCLYPPINYSDHSVLLQEWPARFIDVPLSYPLRVFAALCHAPPAEWNEFVLMSEPQ</sequence>
<reference evidence="1 2" key="1">
    <citation type="submission" date="2018-04" db="EMBL/GenBank/DDBJ databases">
        <authorList>
            <person name="Vogel A."/>
        </authorList>
    </citation>
    <scope>NUCLEOTIDE SEQUENCE [LARGE SCALE GENOMIC DNA]</scope>
</reference>
<organism evidence="1 2">
    <name type="scientific">Cuscuta campestris</name>
    <dbReference type="NCBI Taxonomy" id="132261"/>
    <lineage>
        <taxon>Eukaryota</taxon>
        <taxon>Viridiplantae</taxon>
        <taxon>Streptophyta</taxon>
        <taxon>Embryophyta</taxon>
        <taxon>Tracheophyta</taxon>
        <taxon>Spermatophyta</taxon>
        <taxon>Magnoliopsida</taxon>
        <taxon>eudicotyledons</taxon>
        <taxon>Gunneridae</taxon>
        <taxon>Pentapetalae</taxon>
        <taxon>asterids</taxon>
        <taxon>lamiids</taxon>
        <taxon>Solanales</taxon>
        <taxon>Convolvulaceae</taxon>
        <taxon>Cuscuteae</taxon>
        <taxon>Cuscuta</taxon>
        <taxon>Cuscuta subgen. Grammica</taxon>
        <taxon>Cuscuta sect. Cleistogrammica</taxon>
    </lineage>
</organism>
<protein>
    <submittedName>
        <fullName evidence="1">Uncharacterized protein</fullName>
    </submittedName>
</protein>
<evidence type="ECO:0000313" key="2">
    <source>
        <dbReference type="Proteomes" id="UP000595140"/>
    </source>
</evidence>
<accession>A0A484KET5</accession>
<name>A0A484KET5_9ASTE</name>
<dbReference type="AlphaFoldDB" id="A0A484KET5"/>